<dbReference type="AlphaFoldDB" id="A0A132B5A3"/>
<keyword evidence="2" id="KW-0732">Signal</keyword>
<dbReference type="GeneID" id="28826109"/>
<gene>
    <name evidence="3" type="ORF">LY89DRAFT_691673</name>
</gene>
<feature type="compositionally biased region" description="Polar residues" evidence="1">
    <location>
        <begin position="24"/>
        <end position="42"/>
    </location>
</feature>
<dbReference type="EMBL" id="KQ947439">
    <property type="protein sequence ID" value="KUJ07590.1"/>
    <property type="molecule type" value="Genomic_DNA"/>
</dbReference>
<feature type="chain" id="PRO_5007287861" evidence="2">
    <location>
        <begin position="20"/>
        <end position="97"/>
    </location>
</feature>
<dbReference type="Proteomes" id="UP000070700">
    <property type="component" value="Unassembled WGS sequence"/>
</dbReference>
<keyword evidence="4" id="KW-1185">Reference proteome</keyword>
<feature type="region of interest" description="Disordered" evidence="1">
    <location>
        <begin position="24"/>
        <end position="48"/>
    </location>
</feature>
<evidence type="ECO:0000256" key="2">
    <source>
        <dbReference type="SAM" id="SignalP"/>
    </source>
</evidence>
<evidence type="ECO:0000313" key="3">
    <source>
        <dbReference type="EMBL" id="KUJ07590.1"/>
    </source>
</evidence>
<organism evidence="3 4">
    <name type="scientific">Mollisia scopiformis</name>
    <name type="common">Conifer needle endophyte fungus</name>
    <name type="synonym">Phialocephala scopiformis</name>
    <dbReference type="NCBI Taxonomy" id="149040"/>
    <lineage>
        <taxon>Eukaryota</taxon>
        <taxon>Fungi</taxon>
        <taxon>Dikarya</taxon>
        <taxon>Ascomycota</taxon>
        <taxon>Pezizomycotina</taxon>
        <taxon>Leotiomycetes</taxon>
        <taxon>Helotiales</taxon>
        <taxon>Mollisiaceae</taxon>
        <taxon>Mollisia</taxon>
    </lineage>
</organism>
<feature type="signal peptide" evidence="2">
    <location>
        <begin position="1"/>
        <end position="19"/>
    </location>
</feature>
<dbReference type="KEGG" id="psco:LY89DRAFT_691673"/>
<name>A0A132B5A3_MOLSC</name>
<evidence type="ECO:0000256" key="1">
    <source>
        <dbReference type="SAM" id="MobiDB-lite"/>
    </source>
</evidence>
<protein>
    <submittedName>
        <fullName evidence="3">Uncharacterized protein</fullName>
    </submittedName>
</protein>
<dbReference type="RefSeq" id="XP_018061945.1">
    <property type="nucleotide sequence ID" value="XM_018216383.1"/>
</dbReference>
<reference evidence="3 4" key="1">
    <citation type="submission" date="2015-10" db="EMBL/GenBank/DDBJ databases">
        <title>Full genome of DAOMC 229536 Phialocephala scopiformis, a fungal endophyte of spruce producing the potent anti-insectan compound rugulosin.</title>
        <authorList>
            <consortium name="DOE Joint Genome Institute"/>
            <person name="Walker A.K."/>
            <person name="Frasz S.L."/>
            <person name="Seifert K.A."/>
            <person name="Miller J.D."/>
            <person name="Mondo S.J."/>
            <person name="Labutti K."/>
            <person name="Lipzen A."/>
            <person name="Dockter R."/>
            <person name="Kennedy M."/>
            <person name="Grigoriev I.V."/>
            <person name="Spatafora J.W."/>
        </authorList>
    </citation>
    <scope>NUCLEOTIDE SEQUENCE [LARGE SCALE GENOMIC DNA]</scope>
    <source>
        <strain evidence="3 4">CBS 120377</strain>
    </source>
</reference>
<accession>A0A132B5A3</accession>
<evidence type="ECO:0000313" key="4">
    <source>
        <dbReference type="Proteomes" id="UP000070700"/>
    </source>
</evidence>
<sequence length="97" mass="10850">MRFTSYFILLHRLAALTYSTPISDTADIETSPTLPKRTSGSPAHSPPTIPVYVPPSYIWEPNNATCRAMLTYSVGEMFESTYLGLEIRVLQRNGRLA</sequence>
<proteinExistence type="predicted"/>
<dbReference type="InParanoid" id="A0A132B5A3"/>